<sequence>MVKRAPRTSKLTRLIQIVTVVLPAIQVVRGMIEDYKAEKRERK</sequence>
<proteinExistence type="predicted"/>
<organism evidence="1 2">
    <name type="scientific">Streptococcus rupicaprae</name>
    <dbReference type="NCBI Taxonomy" id="759619"/>
    <lineage>
        <taxon>Bacteria</taxon>
        <taxon>Bacillati</taxon>
        <taxon>Bacillota</taxon>
        <taxon>Bacilli</taxon>
        <taxon>Lactobacillales</taxon>
        <taxon>Streptococcaceae</taxon>
        <taxon>Streptococcus</taxon>
    </lineage>
</organism>
<dbReference type="Proteomes" id="UP001549122">
    <property type="component" value="Unassembled WGS sequence"/>
</dbReference>
<gene>
    <name evidence="1" type="ORF">ABID29_001591</name>
</gene>
<keyword evidence="2" id="KW-1185">Reference proteome</keyword>
<comment type="caution">
    <text evidence="1">The sequence shown here is derived from an EMBL/GenBank/DDBJ whole genome shotgun (WGS) entry which is preliminary data.</text>
</comment>
<name>A0ABV2FIS0_9STRE</name>
<protein>
    <submittedName>
        <fullName evidence="1">Uncharacterized protein</fullName>
    </submittedName>
</protein>
<evidence type="ECO:0000313" key="1">
    <source>
        <dbReference type="EMBL" id="MET3558466.1"/>
    </source>
</evidence>
<dbReference type="RefSeq" id="WP_354365611.1">
    <property type="nucleotide sequence ID" value="NZ_JBEPLO010000017.1"/>
</dbReference>
<accession>A0ABV2FIS0</accession>
<dbReference type="EMBL" id="JBEPLO010000017">
    <property type="protein sequence ID" value="MET3558466.1"/>
    <property type="molecule type" value="Genomic_DNA"/>
</dbReference>
<evidence type="ECO:0000313" key="2">
    <source>
        <dbReference type="Proteomes" id="UP001549122"/>
    </source>
</evidence>
<reference evidence="1 2" key="1">
    <citation type="submission" date="2024-06" db="EMBL/GenBank/DDBJ databases">
        <title>Genomic Encyclopedia of Type Strains, Phase IV (KMG-IV): sequencing the most valuable type-strain genomes for metagenomic binning, comparative biology and taxonomic classification.</title>
        <authorList>
            <person name="Goeker M."/>
        </authorList>
    </citation>
    <scope>NUCLEOTIDE SEQUENCE [LARGE SCALE GENOMIC DNA]</scope>
    <source>
        <strain evidence="1 2">DSM 28303</strain>
    </source>
</reference>